<evidence type="ECO:0000313" key="3">
    <source>
        <dbReference type="Proteomes" id="UP001231518"/>
    </source>
</evidence>
<name>A0AAD8DND8_MYTSE</name>
<evidence type="ECO:0000313" key="2">
    <source>
        <dbReference type="EMBL" id="KAJ8711436.1"/>
    </source>
</evidence>
<keyword evidence="1" id="KW-0732">Signal</keyword>
<reference evidence="2" key="1">
    <citation type="submission" date="2023-03" db="EMBL/GenBank/DDBJ databases">
        <title>Chromosome-level genomes of two armyworms, Mythimna separata and Mythimna loreyi, provide insights into the biosynthesis and reception of sex pheromones.</title>
        <authorList>
            <person name="Zhao H."/>
        </authorList>
    </citation>
    <scope>NUCLEOTIDE SEQUENCE</scope>
    <source>
        <strain evidence="2">BeijingLab</strain>
        <tissue evidence="2">Pupa</tissue>
    </source>
</reference>
<protein>
    <recommendedName>
        <fullName evidence="4">Phosphatidylethanolamine-binding protein</fullName>
    </recommendedName>
</protein>
<sequence length="212" mass="23227">MARILRCAIVLLIADGTMVNFRVFARTMASVAKSFEAGQVVPDVVSKAPAALATVKYPSGVEVAEGNVLTPTQVKDIPSVSWDASPDQLYTVAMTDPDAPSRKEPKFREWHHWLVGNVPGNNVASGETLSEYVGSGPPPNTGLHRYVFLVYKQPCKLEFDEPRLTNRSGDNRGGFSIAKFAKKYNLGDPIAGNFYQAEYDDYVPILYKQLGA</sequence>
<dbReference type="PANTHER" id="PTHR11362">
    <property type="entry name" value="PHOSPHATIDYLETHANOLAMINE-BINDING PROTEIN"/>
    <property type="match status" value="1"/>
</dbReference>
<feature type="signal peptide" evidence="1">
    <location>
        <begin position="1"/>
        <end position="16"/>
    </location>
</feature>
<keyword evidence="3" id="KW-1185">Reference proteome</keyword>
<proteinExistence type="predicted"/>
<dbReference type="InterPro" id="IPR035810">
    <property type="entry name" value="PEBP_euk"/>
</dbReference>
<organism evidence="2 3">
    <name type="scientific">Mythimna separata</name>
    <name type="common">Oriental armyworm</name>
    <name type="synonym">Pseudaletia separata</name>
    <dbReference type="NCBI Taxonomy" id="271217"/>
    <lineage>
        <taxon>Eukaryota</taxon>
        <taxon>Metazoa</taxon>
        <taxon>Ecdysozoa</taxon>
        <taxon>Arthropoda</taxon>
        <taxon>Hexapoda</taxon>
        <taxon>Insecta</taxon>
        <taxon>Pterygota</taxon>
        <taxon>Neoptera</taxon>
        <taxon>Endopterygota</taxon>
        <taxon>Lepidoptera</taxon>
        <taxon>Glossata</taxon>
        <taxon>Ditrysia</taxon>
        <taxon>Noctuoidea</taxon>
        <taxon>Noctuidae</taxon>
        <taxon>Noctuinae</taxon>
        <taxon>Hadenini</taxon>
        <taxon>Mythimna</taxon>
    </lineage>
</organism>
<dbReference type="Pfam" id="PF01161">
    <property type="entry name" value="PBP"/>
    <property type="match status" value="1"/>
</dbReference>
<dbReference type="InterPro" id="IPR036610">
    <property type="entry name" value="PEBP-like_sf"/>
</dbReference>
<dbReference type="Gene3D" id="3.90.280.10">
    <property type="entry name" value="PEBP-like"/>
    <property type="match status" value="1"/>
</dbReference>
<dbReference type="CDD" id="cd00866">
    <property type="entry name" value="PEBP_euk"/>
    <property type="match status" value="1"/>
</dbReference>
<dbReference type="PANTHER" id="PTHR11362:SF82">
    <property type="entry name" value="PHOSPHATIDYLETHANOLAMINE-BINDING PROTEIN 4"/>
    <property type="match status" value="1"/>
</dbReference>
<dbReference type="EMBL" id="JARGEI010000022">
    <property type="protein sequence ID" value="KAJ8711436.1"/>
    <property type="molecule type" value="Genomic_DNA"/>
</dbReference>
<dbReference type="SUPFAM" id="SSF49777">
    <property type="entry name" value="PEBP-like"/>
    <property type="match status" value="1"/>
</dbReference>
<dbReference type="InterPro" id="IPR008914">
    <property type="entry name" value="PEBP"/>
</dbReference>
<comment type="caution">
    <text evidence="2">The sequence shown here is derived from an EMBL/GenBank/DDBJ whole genome shotgun (WGS) entry which is preliminary data.</text>
</comment>
<feature type="chain" id="PRO_5042099330" description="Phosphatidylethanolamine-binding protein" evidence="1">
    <location>
        <begin position="17"/>
        <end position="212"/>
    </location>
</feature>
<accession>A0AAD8DND8</accession>
<evidence type="ECO:0000256" key="1">
    <source>
        <dbReference type="SAM" id="SignalP"/>
    </source>
</evidence>
<gene>
    <name evidence="2" type="ORF">PYW07_008678</name>
</gene>
<dbReference type="FunFam" id="3.90.280.10:FF:000006">
    <property type="entry name" value="protein D3"/>
    <property type="match status" value="1"/>
</dbReference>
<dbReference type="Proteomes" id="UP001231518">
    <property type="component" value="Chromosome 21"/>
</dbReference>
<dbReference type="AlphaFoldDB" id="A0AAD8DND8"/>
<evidence type="ECO:0008006" key="4">
    <source>
        <dbReference type="Google" id="ProtNLM"/>
    </source>
</evidence>